<gene>
    <name evidence="7" type="ORF">DGAL_LOCUS12989</name>
</gene>
<evidence type="ECO:0008006" key="9">
    <source>
        <dbReference type="Google" id="ProtNLM"/>
    </source>
</evidence>
<evidence type="ECO:0000313" key="7">
    <source>
        <dbReference type="EMBL" id="CAH0109511.1"/>
    </source>
</evidence>
<keyword evidence="4" id="KW-0732">Signal</keyword>
<keyword evidence="8" id="KW-1185">Reference proteome</keyword>
<dbReference type="Gene3D" id="2.60.120.290">
    <property type="entry name" value="Spermadhesin, CUB domain"/>
    <property type="match status" value="1"/>
</dbReference>
<dbReference type="EMBL" id="CAKKLH010000292">
    <property type="protein sequence ID" value="CAH0109511.1"/>
    <property type="molecule type" value="Genomic_DNA"/>
</dbReference>
<proteinExistence type="predicted"/>
<feature type="domain" description="MAM" evidence="6">
    <location>
        <begin position="47"/>
        <end position="211"/>
    </location>
</feature>
<dbReference type="SUPFAM" id="SSF49854">
    <property type="entry name" value="Spermadhesin, CUB domain"/>
    <property type="match status" value="1"/>
</dbReference>
<evidence type="ECO:0000256" key="2">
    <source>
        <dbReference type="ARBA" id="ARBA00023157"/>
    </source>
</evidence>
<dbReference type="SUPFAM" id="SSF49899">
    <property type="entry name" value="Concanavalin A-like lectins/glucanases"/>
    <property type="match status" value="1"/>
</dbReference>
<evidence type="ECO:0000256" key="4">
    <source>
        <dbReference type="SAM" id="SignalP"/>
    </source>
</evidence>
<dbReference type="Proteomes" id="UP000789390">
    <property type="component" value="Unassembled WGS sequence"/>
</dbReference>
<reference evidence="7" key="1">
    <citation type="submission" date="2021-11" db="EMBL/GenBank/DDBJ databases">
        <authorList>
            <person name="Schell T."/>
        </authorList>
    </citation>
    <scope>NUCLEOTIDE SEQUENCE</scope>
    <source>
        <strain evidence="7">M5</strain>
    </source>
</reference>
<dbReference type="PROSITE" id="PS01180">
    <property type="entry name" value="CUB"/>
    <property type="match status" value="1"/>
</dbReference>
<name>A0A8J2WN87_9CRUS</name>
<keyword evidence="1" id="KW-0677">Repeat</keyword>
<feature type="signal peptide" evidence="4">
    <location>
        <begin position="1"/>
        <end position="17"/>
    </location>
</feature>
<evidence type="ECO:0000259" key="6">
    <source>
        <dbReference type="PROSITE" id="PS50060"/>
    </source>
</evidence>
<dbReference type="InterPro" id="IPR013320">
    <property type="entry name" value="ConA-like_dom_sf"/>
</dbReference>
<evidence type="ECO:0000256" key="3">
    <source>
        <dbReference type="PROSITE-ProRule" id="PRU00059"/>
    </source>
</evidence>
<dbReference type="AlphaFoldDB" id="A0A8J2WN87"/>
<dbReference type="InterPro" id="IPR035914">
    <property type="entry name" value="Sperma_CUB_dom_sf"/>
</dbReference>
<keyword evidence="2" id="KW-1015">Disulfide bond</keyword>
<feature type="chain" id="PRO_5035269523" description="CUB domain-containing protein" evidence="4">
    <location>
        <begin position="18"/>
        <end position="317"/>
    </location>
</feature>
<feature type="domain" description="CUB" evidence="5">
    <location>
        <begin position="209"/>
        <end position="317"/>
    </location>
</feature>
<dbReference type="OrthoDB" id="6347463at2759"/>
<dbReference type="InterPro" id="IPR000859">
    <property type="entry name" value="CUB_dom"/>
</dbReference>
<protein>
    <recommendedName>
        <fullName evidence="9">CUB domain-containing protein</fullName>
    </recommendedName>
</protein>
<evidence type="ECO:0000256" key="1">
    <source>
        <dbReference type="ARBA" id="ARBA00022737"/>
    </source>
</evidence>
<dbReference type="Pfam" id="PF00431">
    <property type="entry name" value="CUB"/>
    <property type="match status" value="1"/>
</dbReference>
<dbReference type="PANTHER" id="PTHR24251">
    <property type="entry name" value="OVOCHYMASE-RELATED"/>
    <property type="match status" value="1"/>
</dbReference>
<sequence length="317" mass="34720">MKLKVFILAISIAISVAGRVHQVFIKDVVQPLYPFLEVDPITARSLLDNDFESGTEDPWYDSSPSTVHWIVEDFSTPTESYPAPAPLSGTKYLRAIRDANRTPGQLILSTIKFTAFPGDELSFDFWIRSRYTGGNALELVLSVDTVEKSLINLSGYSTSVNLEWRRSTVVILEDGSPPTDVTLIFYGYCGANVDDAIGLDNIVLASLPCGGIYNTASGTLSSPNYPSPYSFDEDCRYEISIPSDNRIKLNFSYFNTESGFDFVTVYDGATPASPVLLRISGYNSNPSVTTTGRDCLVIHTSDSKNSLAGWTATYASI</sequence>
<organism evidence="7 8">
    <name type="scientific">Daphnia galeata</name>
    <dbReference type="NCBI Taxonomy" id="27404"/>
    <lineage>
        <taxon>Eukaryota</taxon>
        <taxon>Metazoa</taxon>
        <taxon>Ecdysozoa</taxon>
        <taxon>Arthropoda</taxon>
        <taxon>Crustacea</taxon>
        <taxon>Branchiopoda</taxon>
        <taxon>Diplostraca</taxon>
        <taxon>Cladocera</taxon>
        <taxon>Anomopoda</taxon>
        <taxon>Daphniidae</taxon>
        <taxon>Daphnia</taxon>
    </lineage>
</organism>
<evidence type="ECO:0000313" key="8">
    <source>
        <dbReference type="Proteomes" id="UP000789390"/>
    </source>
</evidence>
<dbReference type="GO" id="GO:0016020">
    <property type="term" value="C:membrane"/>
    <property type="evidence" value="ECO:0007669"/>
    <property type="project" value="InterPro"/>
</dbReference>
<evidence type="ECO:0000259" key="5">
    <source>
        <dbReference type="PROSITE" id="PS01180"/>
    </source>
</evidence>
<comment type="caution">
    <text evidence="3">Lacks conserved residue(s) required for the propagation of feature annotation.</text>
</comment>
<dbReference type="CDD" id="cd00041">
    <property type="entry name" value="CUB"/>
    <property type="match status" value="1"/>
</dbReference>
<accession>A0A8J2WN87</accession>
<dbReference type="PROSITE" id="PS50060">
    <property type="entry name" value="MAM_2"/>
    <property type="match status" value="1"/>
</dbReference>
<dbReference type="PANTHER" id="PTHR24251:SF30">
    <property type="entry name" value="MEMBRANE FRIZZLED-RELATED PROTEIN"/>
    <property type="match status" value="1"/>
</dbReference>
<comment type="caution">
    <text evidence="7">The sequence shown here is derived from an EMBL/GenBank/DDBJ whole genome shotgun (WGS) entry which is preliminary data.</text>
</comment>
<dbReference type="SMART" id="SM00042">
    <property type="entry name" value="CUB"/>
    <property type="match status" value="1"/>
</dbReference>
<dbReference type="InterPro" id="IPR000998">
    <property type="entry name" value="MAM_dom"/>
</dbReference>
<dbReference type="Gene3D" id="2.60.120.200">
    <property type="match status" value="1"/>
</dbReference>